<evidence type="ECO:0000256" key="1">
    <source>
        <dbReference type="SAM" id="Coils"/>
    </source>
</evidence>
<dbReference type="EMBL" id="CP009122">
    <property type="protein sequence ID" value="AJA08064.1"/>
    <property type="molecule type" value="Genomic_DNA"/>
</dbReference>
<keyword evidence="3" id="KW-1185">Reference proteome</keyword>
<dbReference type="Pfam" id="PF04325">
    <property type="entry name" value="DUF465"/>
    <property type="match status" value="1"/>
</dbReference>
<dbReference type="OrthoDB" id="1263265at2"/>
<dbReference type="InterPro" id="IPR038444">
    <property type="entry name" value="DUF465_sf"/>
</dbReference>
<dbReference type="AlphaFoldDB" id="A0A0A7PDM1"/>
<proteinExistence type="predicted"/>
<name>A0A0A7PDM1_9SPHN</name>
<organism evidence="2 3">
    <name type="scientific">Sphingopyxis fribergensis</name>
    <dbReference type="NCBI Taxonomy" id="1515612"/>
    <lineage>
        <taxon>Bacteria</taxon>
        <taxon>Pseudomonadati</taxon>
        <taxon>Pseudomonadota</taxon>
        <taxon>Alphaproteobacteria</taxon>
        <taxon>Sphingomonadales</taxon>
        <taxon>Sphingomonadaceae</taxon>
        <taxon>Sphingopyxis</taxon>
    </lineage>
</organism>
<gene>
    <name evidence="2" type="ORF">SKP52_05695</name>
</gene>
<evidence type="ECO:0008006" key="4">
    <source>
        <dbReference type="Google" id="ProtNLM"/>
    </source>
</evidence>
<keyword evidence="1" id="KW-0175">Coiled coil</keyword>
<dbReference type="STRING" id="1515612.SKP52_05695"/>
<dbReference type="HOGENOM" id="CLU_165482_0_1_5"/>
<dbReference type="Proteomes" id="UP000030907">
    <property type="component" value="Chromosome"/>
</dbReference>
<dbReference type="KEGG" id="sphk:SKP52_05695"/>
<dbReference type="InterPro" id="IPR007420">
    <property type="entry name" value="DUF465"/>
</dbReference>
<sequence length="82" mass="9008">MSETGHDLHSLFPGQGPALHALKLQDAHFRTLAEQHHDVTLEIQRIEDGLVAASDQRVEALKKQRLQLLDEVAALVAAHEAA</sequence>
<dbReference type="RefSeq" id="WP_039572668.1">
    <property type="nucleotide sequence ID" value="NZ_CP009122.1"/>
</dbReference>
<protein>
    <recommendedName>
        <fullName evidence="4">DUF465 domain-containing protein</fullName>
    </recommendedName>
</protein>
<reference evidence="2 3" key="1">
    <citation type="journal article" date="2015" name="Int. J. Syst. Evol. Microbiol.">
        <title>Description of Sphingopyxis fribergensis sp. nov. - a soil bacterium with the ability to degrade styrene and phenylacetic acid.</title>
        <authorList>
            <person name="Oelschlagel M."/>
            <person name="Ruckert C."/>
            <person name="Kalinowski J."/>
            <person name="Schmidt G."/>
            <person name="Schlomann M."/>
            <person name="Tischler D."/>
        </authorList>
    </citation>
    <scope>NUCLEOTIDE SEQUENCE [LARGE SCALE GENOMIC DNA]</scope>
    <source>
        <strain evidence="2 3">Kp5.2</strain>
    </source>
</reference>
<accession>A0A0A7PDM1</accession>
<dbReference type="Gene3D" id="6.10.280.50">
    <property type="match status" value="1"/>
</dbReference>
<evidence type="ECO:0000313" key="2">
    <source>
        <dbReference type="EMBL" id="AJA08064.1"/>
    </source>
</evidence>
<evidence type="ECO:0000313" key="3">
    <source>
        <dbReference type="Proteomes" id="UP000030907"/>
    </source>
</evidence>
<feature type="coiled-coil region" evidence="1">
    <location>
        <begin position="51"/>
        <end position="78"/>
    </location>
</feature>